<dbReference type="RefSeq" id="WP_163845242.1">
    <property type="nucleotide sequence ID" value="NZ_JAAGVB010000020.1"/>
</dbReference>
<name>A0A6P1CR34_9NOCA</name>
<protein>
    <recommendedName>
        <fullName evidence="4">Tail assembly chaperone</fullName>
    </recommendedName>
</protein>
<evidence type="ECO:0008006" key="4">
    <source>
        <dbReference type="Google" id="ProtNLM"/>
    </source>
</evidence>
<dbReference type="Proteomes" id="UP000471166">
    <property type="component" value="Unassembled WGS sequence"/>
</dbReference>
<dbReference type="EMBL" id="JAAGVB010000020">
    <property type="protein sequence ID" value="NEW33844.1"/>
    <property type="molecule type" value="Genomic_DNA"/>
</dbReference>
<evidence type="ECO:0000313" key="2">
    <source>
        <dbReference type="EMBL" id="NEW33844.1"/>
    </source>
</evidence>
<dbReference type="AlphaFoldDB" id="A0A6P1CR34"/>
<reference evidence="2 3" key="1">
    <citation type="submission" date="2020-01" db="EMBL/GenBank/DDBJ databases">
        <title>Genetics and antimicrobial susceptibilities of Nocardia species isolated from the soil; a comparison with species isolated from humans.</title>
        <authorList>
            <person name="Carrasco G."/>
            <person name="Monzon S."/>
            <person name="Sansegundo M."/>
            <person name="Garcia E."/>
            <person name="Garrido N."/>
            <person name="Medina M.J."/>
            <person name="Villalon P."/>
            <person name="Ramirez-Arocha A.C."/>
            <person name="Jimenez P."/>
            <person name="Cuesta I."/>
            <person name="Valdezate S."/>
        </authorList>
    </citation>
    <scope>NUCLEOTIDE SEQUENCE [LARGE SCALE GENOMIC DNA]</scope>
    <source>
        <strain evidence="2 3">CNM20110626</strain>
    </source>
</reference>
<comment type="caution">
    <text evidence="2">The sequence shown here is derived from an EMBL/GenBank/DDBJ whole genome shotgun (WGS) entry which is preliminary data.</text>
</comment>
<evidence type="ECO:0000313" key="3">
    <source>
        <dbReference type="Proteomes" id="UP000471166"/>
    </source>
</evidence>
<accession>A0A6P1CR34</accession>
<sequence length="144" mass="15471">MPTSQNRTTRRATTKRAAAKDKDRAEAIERFDDFRRRAASVGVTKKSGGELVLGAEHGFEPPITARWPESLAARTKLDIATEYGDIGTTLRILIGPAQLLRVAEMFDPLPDADALLTGLTMYIIEKFLGPGAGDVPGGTQASST</sequence>
<organism evidence="2 3">
    <name type="scientific">Nocardia cyriacigeorgica</name>
    <dbReference type="NCBI Taxonomy" id="135487"/>
    <lineage>
        <taxon>Bacteria</taxon>
        <taxon>Bacillati</taxon>
        <taxon>Actinomycetota</taxon>
        <taxon>Actinomycetes</taxon>
        <taxon>Mycobacteriales</taxon>
        <taxon>Nocardiaceae</taxon>
        <taxon>Nocardia</taxon>
    </lineage>
</organism>
<evidence type="ECO:0000256" key="1">
    <source>
        <dbReference type="SAM" id="MobiDB-lite"/>
    </source>
</evidence>
<gene>
    <name evidence="2" type="ORF">GV791_14900</name>
</gene>
<feature type="region of interest" description="Disordered" evidence="1">
    <location>
        <begin position="1"/>
        <end position="24"/>
    </location>
</feature>
<proteinExistence type="predicted"/>